<dbReference type="InterPro" id="IPR001753">
    <property type="entry name" value="Enoyl-CoA_hydra/iso"/>
</dbReference>
<dbReference type="GO" id="GO:0006635">
    <property type="term" value="P:fatty acid beta-oxidation"/>
    <property type="evidence" value="ECO:0007669"/>
    <property type="project" value="TreeGrafter"/>
</dbReference>
<evidence type="ECO:0000313" key="1">
    <source>
        <dbReference type="EMBL" id="GLZ78518.1"/>
    </source>
</evidence>
<dbReference type="EMBL" id="BSTX01000002">
    <property type="protein sequence ID" value="GLZ78518.1"/>
    <property type="molecule type" value="Genomic_DNA"/>
</dbReference>
<comment type="caution">
    <text evidence="1">The sequence shown here is derived from an EMBL/GenBank/DDBJ whole genome shotgun (WGS) entry which is preliminary data.</text>
</comment>
<dbReference type="Proteomes" id="UP001165079">
    <property type="component" value="Unassembled WGS sequence"/>
</dbReference>
<dbReference type="SUPFAM" id="SSF52096">
    <property type="entry name" value="ClpP/crotonase"/>
    <property type="match status" value="1"/>
</dbReference>
<dbReference type="Pfam" id="PF00378">
    <property type="entry name" value="ECH_1"/>
    <property type="match status" value="1"/>
</dbReference>
<sequence length="297" mass="33027">MPEKLSSWDAHVGTPRFEDYSRTFAEFLAMTRRDGIIEVRMHTDGGPFQHSWAAHNAWGQAWAAIGADPDNEVLILTGTGDRWHGGDPSKLWHTPFAAWSPDSQLKMYHDMTKLLENLVHAIDIPTIAAINGPGTHCEFATACDITLCVEDADFFDPHFLAGGVPGDGMGLTLQKTIGVKRAAYYMYTGAPINGPAALELGLVNEVLPRQDLLPRAWEIAGMMMERSRFARRMTHAIAVRPWKQALVDDFGFHAAHQLWGMTMGEAGRLDRLREMATRFQDVVPTPPEDDDHDHGEA</sequence>
<dbReference type="GO" id="GO:0003824">
    <property type="term" value="F:catalytic activity"/>
    <property type="evidence" value="ECO:0007669"/>
    <property type="project" value="UniProtKB-ARBA"/>
</dbReference>
<dbReference type="PANTHER" id="PTHR11941:SF54">
    <property type="entry name" value="ENOYL-COA HYDRATASE, MITOCHONDRIAL"/>
    <property type="match status" value="1"/>
</dbReference>
<reference evidence="1" key="1">
    <citation type="submission" date="2023-03" db="EMBL/GenBank/DDBJ databases">
        <title>Actinorhabdospora filicis NBRC 111898.</title>
        <authorList>
            <person name="Ichikawa N."/>
            <person name="Sato H."/>
            <person name="Tonouchi N."/>
        </authorList>
    </citation>
    <scope>NUCLEOTIDE SEQUENCE</scope>
    <source>
        <strain evidence="1">NBRC 111898</strain>
    </source>
</reference>
<dbReference type="InterPro" id="IPR029045">
    <property type="entry name" value="ClpP/crotonase-like_dom_sf"/>
</dbReference>
<dbReference type="Gene3D" id="3.90.226.10">
    <property type="entry name" value="2-enoyl-CoA Hydratase, Chain A, domain 1"/>
    <property type="match status" value="1"/>
</dbReference>
<gene>
    <name evidence="1" type="ORF">Afil01_33250</name>
</gene>
<dbReference type="PANTHER" id="PTHR11941">
    <property type="entry name" value="ENOYL-COA HYDRATASE-RELATED"/>
    <property type="match status" value="1"/>
</dbReference>
<protein>
    <submittedName>
        <fullName evidence="1">Crotonase</fullName>
    </submittedName>
</protein>
<proteinExistence type="predicted"/>
<dbReference type="RefSeq" id="WP_285663670.1">
    <property type="nucleotide sequence ID" value="NZ_BSTX01000002.1"/>
</dbReference>
<organism evidence="1 2">
    <name type="scientific">Actinorhabdospora filicis</name>
    <dbReference type="NCBI Taxonomy" id="1785913"/>
    <lineage>
        <taxon>Bacteria</taxon>
        <taxon>Bacillati</taxon>
        <taxon>Actinomycetota</taxon>
        <taxon>Actinomycetes</taxon>
        <taxon>Micromonosporales</taxon>
        <taxon>Micromonosporaceae</taxon>
        <taxon>Actinorhabdospora</taxon>
    </lineage>
</organism>
<keyword evidence="2" id="KW-1185">Reference proteome</keyword>
<dbReference type="CDD" id="cd06558">
    <property type="entry name" value="crotonase-like"/>
    <property type="match status" value="1"/>
</dbReference>
<evidence type="ECO:0000313" key="2">
    <source>
        <dbReference type="Proteomes" id="UP001165079"/>
    </source>
</evidence>
<name>A0A9W6W9Z7_9ACTN</name>
<dbReference type="AlphaFoldDB" id="A0A9W6W9Z7"/>
<accession>A0A9W6W9Z7</accession>